<organism evidence="2 3">
    <name type="scientific">Anabarilius grahami</name>
    <name type="common">Kanglang fish</name>
    <name type="synonym">Barilius grahami</name>
    <dbReference type="NCBI Taxonomy" id="495550"/>
    <lineage>
        <taxon>Eukaryota</taxon>
        <taxon>Metazoa</taxon>
        <taxon>Chordata</taxon>
        <taxon>Craniata</taxon>
        <taxon>Vertebrata</taxon>
        <taxon>Euteleostomi</taxon>
        <taxon>Actinopterygii</taxon>
        <taxon>Neopterygii</taxon>
        <taxon>Teleostei</taxon>
        <taxon>Ostariophysi</taxon>
        <taxon>Cypriniformes</taxon>
        <taxon>Xenocyprididae</taxon>
        <taxon>Xenocypridinae</taxon>
        <taxon>Xenocypridinae incertae sedis</taxon>
        <taxon>Anabarilius</taxon>
    </lineage>
</organism>
<feature type="region of interest" description="Disordered" evidence="1">
    <location>
        <begin position="301"/>
        <end position="427"/>
    </location>
</feature>
<comment type="caution">
    <text evidence="2">The sequence shown here is derived from an EMBL/GenBank/DDBJ whole genome shotgun (WGS) entry which is preliminary data.</text>
</comment>
<feature type="compositionally biased region" description="Polar residues" evidence="1">
    <location>
        <begin position="318"/>
        <end position="328"/>
    </location>
</feature>
<evidence type="ECO:0000256" key="1">
    <source>
        <dbReference type="SAM" id="MobiDB-lite"/>
    </source>
</evidence>
<evidence type="ECO:0000313" key="2">
    <source>
        <dbReference type="EMBL" id="ROJ96899.1"/>
    </source>
</evidence>
<dbReference type="OrthoDB" id="10587701at2759"/>
<keyword evidence="3" id="KW-1185">Reference proteome</keyword>
<sequence length="502" mass="53527">MNGPPKFDERARFITVAQESHDFFHFALNFCVLARQTSLEDETIKDLFWIGANLYHATHLPDTTGLSWREAVFWCLESVRSRFRTRPDPEPSPSPPRLTTPVPPADWKLPPAATLEPTLEDKEVELNIAPEPKHRQESDQGCEPTSSSIAVGVLVEFEGMDASPAQTPATESEQQLDLLDSFIESGERNTLYPCISNDSDSSTVLSSPPNLPLPPPQITTIKDTSSLGSCATHFQSIAKPVTQPSSPPIIPIDSPHPPLSGEASSWSCWEVTCSGRQESVAPPPASSCSVLPRPVDLAPAPTLLLPSTPAPTIEHSDSPGSLGTSAPPGSNVAKPPLRTCGPYAALRPSTPSALASSALPQAPPPPLVAPARPLLSGSPPPPRRVVAAVSSRPPRSSASHHRLGLPSARGIPSSKAPSPLVISTNPSSRLPPPLTSPWVIALAVLWVISTWPLLPPPIPPWSSSSSLLLASGSCSWPHPRPPPKPPPFLLSRREDTPFQRGA</sequence>
<protein>
    <submittedName>
        <fullName evidence="2">Uncharacterized protein</fullName>
    </submittedName>
</protein>
<reference evidence="2 3" key="1">
    <citation type="submission" date="2018-10" db="EMBL/GenBank/DDBJ databases">
        <title>Genome assembly for a Yunnan-Guizhou Plateau 3E fish, Anabarilius grahami (Regan), and its evolutionary and genetic applications.</title>
        <authorList>
            <person name="Jiang W."/>
        </authorList>
    </citation>
    <scope>NUCLEOTIDE SEQUENCE [LARGE SCALE GENOMIC DNA]</scope>
    <source>
        <strain evidence="2">AG-KIZ</strain>
        <tissue evidence="2">Muscle</tissue>
    </source>
</reference>
<feature type="compositionally biased region" description="Basic and acidic residues" evidence="1">
    <location>
        <begin position="491"/>
        <end position="502"/>
    </location>
</feature>
<feature type="compositionally biased region" description="Pro residues" evidence="1">
    <location>
        <begin position="478"/>
        <end position="488"/>
    </location>
</feature>
<feature type="region of interest" description="Disordered" evidence="1">
    <location>
        <begin position="83"/>
        <end position="107"/>
    </location>
</feature>
<feature type="region of interest" description="Disordered" evidence="1">
    <location>
        <begin position="463"/>
        <end position="502"/>
    </location>
</feature>
<feature type="compositionally biased region" description="Low complexity" evidence="1">
    <location>
        <begin position="384"/>
        <end position="397"/>
    </location>
</feature>
<accession>A0A3N0XWG9</accession>
<dbReference type="Proteomes" id="UP000281406">
    <property type="component" value="Unassembled WGS sequence"/>
</dbReference>
<proteinExistence type="predicted"/>
<dbReference type="AlphaFoldDB" id="A0A3N0XWG9"/>
<feature type="compositionally biased region" description="Pro residues" evidence="1">
    <location>
        <begin position="90"/>
        <end position="104"/>
    </location>
</feature>
<evidence type="ECO:0000313" key="3">
    <source>
        <dbReference type="Proteomes" id="UP000281406"/>
    </source>
</evidence>
<feature type="compositionally biased region" description="Low complexity" evidence="1">
    <location>
        <begin position="301"/>
        <end position="312"/>
    </location>
</feature>
<gene>
    <name evidence="2" type="ORF">DPX16_0298</name>
</gene>
<name>A0A3N0XWG9_ANAGA</name>
<dbReference type="PRINTS" id="PR01217">
    <property type="entry name" value="PRICHEXTENSN"/>
</dbReference>
<feature type="compositionally biased region" description="Low complexity" evidence="1">
    <location>
        <begin position="463"/>
        <end position="477"/>
    </location>
</feature>
<feature type="compositionally biased region" description="Low complexity" evidence="1">
    <location>
        <begin position="344"/>
        <end position="360"/>
    </location>
</feature>
<dbReference type="EMBL" id="RJVU01058646">
    <property type="protein sequence ID" value="ROJ96899.1"/>
    <property type="molecule type" value="Genomic_DNA"/>
</dbReference>